<gene>
    <name evidence="1" type="ORF">GCM10011342_25980</name>
</gene>
<organism evidence="1 2">
    <name type="scientific">Aquisalinus flavus</name>
    <dbReference type="NCBI Taxonomy" id="1526572"/>
    <lineage>
        <taxon>Bacteria</taxon>
        <taxon>Pseudomonadati</taxon>
        <taxon>Pseudomonadota</taxon>
        <taxon>Alphaproteobacteria</taxon>
        <taxon>Parvularculales</taxon>
        <taxon>Parvularculaceae</taxon>
        <taxon>Aquisalinus</taxon>
    </lineage>
</organism>
<dbReference type="Proteomes" id="UP000613582">
    <property type="component" value="Unassembled WGS sequence"/>
</dbReference>
<dbReference type="AlphaFoldDB" id="A0A8J2Y6X5"/>
<reference evidence="1" key="1">
    <citation type="journal article" date="2014" name="Int. J. Syst. Evol. Microbiol.">
        <title>Complete genome sequence of Corynebacterium casei LMG S-19264T (=DSM 44701T), isolated from a smear-ripened cheese.</title>
        <authorList>
            <consortium name="US DOE Joint Genome Institute (JGI-PGF)"/>
            <person name="Walter F."/>
            <person name="Albersmeier A."/>
            <person name="Kalinowski J."/>
            <person name="Ruckert C."/>
        </authorList>
    </citation>
    <scope>NUCLEOTIDE SEQUENCE</scope>
    <source>
        <strain evidence="1">CGMCC 1.12921</strain>
    </source>
</reference>
<name>A0A8J2Y6X5_9PROT</name>
<dbReference type="EMBL" id="BMGH01000001">
    <property type="protein sequence ID" value="GGD15991.1"/>
    <property type="molecule type" value="Genomic_DNA"/>
</dbReference>
<comment type="caution">
    <text evidence="1">The sequence shown here is derived from an EMBL/GenBank/DDBJ whole genome shotgun (WGS) entry which is preliminary data.</text>
</comment>
<evidence type="ECO:0000313" key="1">
    <source>
        <dbReference type="EMBL" id="GGD15991.1"/>
    </source>
</evidence>
<reference evidence="1" key="2">
    <citation type="submission" date="2020-09" db="EMBL/GenBank/DDBJ databases">
        <authorList>
            <person name="Sun Q."/>
            <person name="Zhou Y."/>
        </authorList>
    </citation>
    <scope>NUCLEOTIDE SEQUENCE</scope>
    <source>
        <strain evidence="1">CGMCC 1.12921</strain>
    </source>
</reference>
<evidence type="ECO:0000313" key="2">
    <source>
        <dbReference type="Proteomes" id="UP000613582"/>
    </source>
</evidence>
<dbReference type="RefSeq" id="WP_188158003.1">
    <property type="nucleotide sequence ID" value="NZ_JACVVO010000001.1"/>
</dbReference>
<accession>A0A8J2Y6X5</accession>
<protein>
    <submittedName>
        <fullName evidence="1">Uncharacterized protein</fullName>
    </submittedName>
</protein>
<proteinExistence type="predicted"/>
<sequence>MLILIFTGTDMSSTKTAFCIGAFALAIAATGNAIEPRLGDAPVASPTSHTLTLDAVRASSAQLTGRLIAPYLPPQDRNE</sequence>
<keyword evidence="2" id="KW-1185">Reference proteome</keyword>